<name>A0ABV0UZC8_9TELE</name>
<evidence type="ECO:0000313" key="2">
    <source>
        <dbReference type="Proteomes" id="UP001482620"/>
    </source>
</evidence>
<organism evidence="1 2">
    <name type="scientific">Ilyodon furcidens</name>
    <name type="common">goldbreast splitfin</name>
    <dbReference type="NCBI Taxonomy" id="33524"/>
    <lineage>
        <taxon>Eukaryota</taxon>
        <taxon>Metazoa</taxon>
        <taxon>Chordata</taxon>
        <taxon>Craniata</taxon>
        <taxon>Vertebrata</taxon>
        <taxon>Euteleostomi</taxon>
        <taxon>Actinopterygii</taxon>
        <taxon>Neopterygii</taxon>
        <taxon>Teleostei</taxon>
        <taxon>Neoteleostei</taxon>
        <taxon>Acanthomorphata</taxon>
        <taxon>Ovalentaria</taxon>
        <taxon>Atherinomorphae</taxon>
        <taxon>Cyprinodontiformes</taxon>
        <taxon>Goodeidae</taxon>
        <taxon>Ilyodon</taxon>
    </lineage>
</organism>
<evidence type="ECO:0000313" key="1">
    <source>
        <dbReference type="EMBL" id="MEQ2249755.1"/>
    </source>
</evidence>
<keyword evidence="2" id="KW-1185">Reference proteome</keyword>
<reference evidence="1 2" key="1">
    <citation type="submission" date="2021-06" db="EMBL/GenBank/DDBJ databases">
        <authorList>
            <person name="Palmer J.M."/>
        </authorList>
    </citation>
    <scope>NUCLEOTIDE SEQUENCE [LARGE SCALE GENOMIC DNA]</scope>
    <source>
        <strain evidence="2">if_2019</strain>
        <tissue evidence="1">Muscle</tissue>
    </source>
</reference>
<proteinExistence type="predicted"/>
<protein>
    <submittedName>
        <fullName evidence="1">Uncharacterized protein</fullName>
    </submittedName>
</protein>
<comment type="caution">
    <text evidence="1">The sequence shown here is derived from an EMBL/GenBank/DDBJ whole genome shotgun (WGS) entry which is preliminary data.</text>
</comment>
<gene>
    <name evidence="1" type="ORF">ILYODFUR_032578</name>
</gene>
<dbReference type="EMBL" id="JAHRIQ010086424">
    <property type="protein sequence ID" value="MEQ2249755.1"/>
    <property type="molecule type" value="Genomic_DNA"/>
</dbReference>
<dbReference type="Proteomes" id="UP001482620">
    <property type="component" value="Unassembled WGS sequence"/>
</dbReference>
<sequence length="100" mass="11491">MFLILIDLGHNLTTQISFEHRLNCFELRVWFCKKILRFCECSLKTGFCVQSLDKRRADFEKCVLAIEKNCKVPDLSLDSPSHGSHKAAVALFLILPYMLA</sequence>
<accession>A0ABV0UZC8</accession>